<organism evidence="1 2">
    <name type="scientific">Trichomonas vaginalis (strain ATCC PRA-98 / G3)</name>
    <dbReference type="NCBI Taxonomy" id="412133"/>
    <lineage>
        <taxon>Eukaryota</taxon>
        <taxon>Metamonada</taxon>
        <taxon>Parabasalia</taxon>
        <taxon>Trichomonadida</taxon>
        <taxon>Trichomonadidae</taxon>
        <taxon>Trichomonas</taxon>
    </lineage>
</organism>
<dbReference type="InterPro" id="IPR032675">
    <property type="entry name" value="LRR_dom_sf"/>
</dbReference>
<dbReference type="KEGG" id="tva:4763986"/>
<dbReference type="SUPFAM" id="SSF52047">
    <property type="entry name" value="RNI-like"/>
    <property type="match status" value="1"/>
</dbReference>
<reference evidence="1" key="1">
    <citation type="submission" date="2006-10" db="EMBL/GenBank/DDBJ databases">
        <authorList>
            <person name="Amadeo P."/>
            <person name="Zhao Q."/>
            <person name="Wortman J."/>
            <person name="Fraser-Liggett C."/>
            <person name="Carlton J."/>
        </authorList>
    </citation>
    <scope>NUCLEOTIDE SEQUENCE</scope>
    <source>
        <strain evidence="1">G3</strain>
    </source>
</reference>
<proteinExistence type="predicted"/>
<reference evidence="1" key="2">
    <citation type="journal article" date="2007" name="Science">
        <title>Draft genome sequence of the sexually transmitted pathogen Trichomonas vaginalis.</title>
        <authorList>
            <person name="Carlton J.M."/>
            <person name="Hirt R.P."/>
            <person name="Silva J.C."/>
            <person name="Delcher A.L."/>
            <person name="Schatz M."/>
            <person name="Zhao Q."/>
            <person name="Wortman J.R."/>
            <person name="Bidwell S.L."/>
            <person name="Alsmark U.C.M."/>
            <person name="Besteiro S."/>
            <person name="Sicheritz-Ponten T."/>
            <person name="Noel C.J."/>
            <person name="Dacks J.B."/>
            <person name="Foster P.G."/>
            <person name="Simillion C."/>
            <person name="Van de Peer Y."/>
            <person name="Miranda-Saavedra D."/>
            <person name="Barton G.J."/>
            <person name="Westrop G.D."/>
            <person name="Mueller S."/>
            <person name="Dessi D."/>
            <person name="Fiori P.L."/>
            <person name="Ren Q."/>
            <person name="Paulsen I."/>
            <person name="Zhang H."/>
            <person name="Bastida-Corcuera F.D."/>
            <person name="Simoes-Barbosa A."/>
            <person name="Brown M.T."/>
            <person name="Hayes R.D."/>
            <person name="Mukherjee M."/>
            <person name="Okumura C.Y."/>
            <person name="Schneider R."/>
            <person name="Smith A.J."/>
            <person name="Vanacova S."/>
            <person name="Villalvazo M."/>
            <person name="Haas B.J."/>
            <person name="Pertea M."/>
            <person name="Feldblyum T.V."/>
            <person name="Utterback T.R."/>
            <person name="Shu C.L."/>
            <person name="Osoegawa K."/>
            <person name="de Jong P.J."/>
            <person name="Hrdy I."/>
            <person name="Horvathova L."/>
            <person name="Zubacova Z."/>
            <person name="Dolezal P."/>
            <person name="Malik S.B."/>
            <person name="Logsdon J.M. Jr."/>
            <person name="Henze K."/>
            <person name="Gupta A."/>
            <person name="Wang C.C."/>
            <person name="Dunne R.L."/>
            <person name="Upcroft J.A."/>
            <person name="Upcroft P."/>
            <person name="White O."/>
            <person name="Salzberg S.L."/>
            <person name="Tang P."/>
            <person name="Chiu C.-H."/>
            <person name="Lee Y.-S."/>
            <person name="Embley T.M."/>
            <person name="Coombs G.H."/>
            <person name="Mottram J.C."/>
            <person name="Tachezy J."/>
            <person name="Fraser-Liggett C.M."/>
            <person name="Johnson P.J."/>
        </authorList>
    </citation>
    <scope>NUCLEOTIDE SEQUENCE [LARGE SCALE GENOMIC DNA]</scope>
    <source>
        <strain evidence="1">G3</strain>
    </source>
</reference>
<protein>
    <submittedName>
        <fullName evidence="1">Uncharacterized protein</fullName>
    </submittedName>
</protein>
<dbReference type="InParanoid" id="A2EMP1"/>
<evidence type="ECO:0000313" key="2">
    <source>
        <dbReference type="Proteomes" id="UP000001542"/>
    </source>
</evidence>
<dbReference type="VEuPathDB" id="TrichDB:TVAG_349640"/>
<dbReference type="RefSeq" id="XP_001318334.1">
    <property type="nucleotide sequence ID" value="XM_001318299.1"/>
</dbReference>
<keyword evidence="2" id="KW-1185">Reference proteome</keyword>
<dbReference type="VEuPathDB" id="TrichDB:TVAGG3_0810390"/>
<dbReference type="EMBL" id="DS113432">
    <property type="protein sequence ID" value="EAY06111.1"/>
    <property type="molecule type" value="Genomic_DNA"/>
</dbReference>
<accession>A2EMP1</accession>
<sequence length="237" mass="27715">MTWKKKFNQGDQPIIDASSYPYTVFVTNYPQQQSPNAVISFIQSIVQQNLHHDLDIQMKTLWADGISFCLPNQKQYIAALNTMGSQFGNQHLWVIPFPGILKEDSITFSKIFEKNFQNNVMDLSYLFNKLQEESNSNFHFAINIQEHLEYLFYRLGQECKEHNTIIRILKLSNNNITMFNQLDRLLWFLPGLEELDLTKNPLTMPPVAKEFPNIRIMCSIPGSYDPNAKKWKSKSKW</sequence>
<dbReference type="AlphaFoldDB" id="A2EMP1"/>
<dbReference type="Proteomes" id="UP000001542">
    <property type="component" value="Unassembled WGS sequence"/>
</dbReference>
<gene>
    <name evidence="1" type="ORF">TVAG_349640</name>
</gene>
<evidence type="ECO:0000313" key="1">
    <source>
        <dbReference type="EMBL" id="EAY06111.1"/>
    </source>
</evidence>
<dbReference type="Gene3D" id="3.80.10.10">
    <property type="entry name" value="Ribonuclease Inhibitor"/>
    <property type="match status" value="1"/>
</dbReference>
<name>A2EMP1_TRIV3</name>